<dbReference type="EMBL" id="VSSQ01142178">
    <property type="protein sequence ID" value="MPN63163.1"/>
    <property type="molecule type" value="Genomic_DNA"/>
</dbReference>
<comment type="caution">
    <text evidence="1">The sequence shown here is derived from an EMBL/GenBank/DDBJ whole genome shotgun (WGS) entry which is preliminary data.</text>
</comment>
<dbReference type="AlphaFoldDB" id="A0A645JV99"/>
<sequence>MSGQAFKPQLRNAERAAVGFEADRPGDQFGFGEAQAVSGVGEVAFPTDVSGAFRPDRFAVERDGRRLHLSVEDGVKFLLAGPVTQVAALAELDRRGEGHRQAAPVSEFEFRVDRAEHVHVASGEAC</sequence>
<name>A0A645JV99_9ZZZZ</name>
<protein>
    <submittedName>
        <fullName evidence="1">Uncharacterized protein</fullName>
    </submittedName>
</protein>
<reference evidence="1" key="1">
    <citation type="submission" date="2019-08" db="EMBL/GenBank/DDBJ databases">
        <authorList>
            <person name="Kucharzyk K."/>
            <person name="Murdoch R.W."/>
            <person name="Higgins S."/>
            <person name="Loffler F."/>
        </authorList>
    </citation>
    <scope>NUCLEOTIDE SEQUENCE</scope>
</reference>
<gene>
    <name evidence="1" type="ORF">SDC9_210918</name>
</gene>
<evidence type="ECO:0000313" key="1">
    <source>
        <dbReference type="EMBL" id="MPN63163.1"/>
    </source>
</evidence>
<accession>A0A645JV99</accession>
<proteinExistence type="predicted"/>
<organism evidence="1">
    <name type="scientific">bioreactor metagenome</name>
    <dbReference type="NCBI Taxonomy" id="1076179"/>
    <lineage>
        <taxon>unclassified sequences</taxon>
        <taxon>metagenomes</taxon>
        <taxon>ecological metagenomes</taxon>
    </lineage>
</organism>